<dbReference type="EnsemblPlants" id="AVESA.00010b.r2.2DG0381860.1">
    <property type="protein sequence ID" value="AVESA.00010b.r2.2DG0381860.1.CDS"/>
    <property type="gene ID" value="AVESA.00010b.r2.2DG0381860"/>
</dbReference>
<name>A0ACD5V696_AVESA</name>
<accession>A0ACD5V696</accession>
<proteinExistence type="predicted"/>
<keyword evidence="2" id="KW-1185">Reference proteome</keyword>
<dbReference type="Proteomes" id="UP001732700">
    <property type="component" value="Chromosome 2D"/>
</dbReference>
<reference evidence="1" key="1">
    <citation type="submission" date="2021-05" db="EMBL/GenBank/DDBJ databases">
        <authorList>
            <person name="Scholz U."/>
            <person name="Mascher M."/>
            <person name="Fiebig A."/>
        </authorList>
    </citation>
    <scope>NUCLEOTIDE SEQUENCE [LARGE SCALE GENOMIC DNA]</scope>
</reference>
<organism evidence="1 2">
    <name type="scientific">Avena sativa</name>
    <name type="common">Oat</name>
    <dbReference type="NCBI Taxonomy" id="4498"/>
    <lineage>
        <taxon>Eukaryota</taxon>
        <taxon>Viridiplantae</taxon>
        <taxon>Streptophyta</taxon>
        <taxon>Embryophyta</taxon>
        <taxon>Tracheophyta</taxon>
        <taxon>Spermatophyta</taxon>
        <taxon>Magnoliopsida</taxon>
        <taxon>Liliopsida</taxon>
        <taxon>Poales</taxon>
        <taxon>Poaceae</taxon>
        <taxon>BOP clade</taxon>
        <taxon>Pooideae</taxon>
        <taxon>Poodae</taxon>
        <taxon>Poeae</taxon>
        <taxon>Poeae Chloroplast Group 1 (Aveneae type)</taxon>
        <taxon>Aveninae</taxon>
        <taxon>Avena</taxon>
    </lineage>
</organism>
<evidence type="ECO:0000313" key="2">
    <source>
        <dbReference type="Proteomes" id="UP001732700"/>
    </source>
</evidence>
<evidence type="ECO:0000313" key="1">
    <source>
        <dbReference type="EnsemblPlants" id="AVESA.00010b.r2.2DG0381860.1.CDS"/>
    </source>
</evidence>
<reference evidence="1" key="2">
    <citation type="submission" date="2025-09" db="UniProtKB">
        <authorList>
            <consortium name="EnsemblPlants"/>
        </authorList>
    </citation>
    <scope>IDENTIFICATION</scope>
</reference>
<protein>
    <submittedName>
        <fullName evidence="1">Uncharacterized protein</fullName>
    </submittedName>
</protein>
<sequence length="533" mass="59544">MPSRSLRVAVIGAGAAGLVAARELRREGHAPVVFERSDGVGGVWVYDDDASASLDPLGTRPSNLYASLRTNLPRECMGFLDFPFAAAGPDDDPRRFPGHAEVLRYLRDFARRFDLHGLVRFETEVIRVTREAAASWRVRYSRKLAGSEQCEAEEVFDAVVVCNGHYSQPHLADIPGIDAWPGKQLHSNSYRVPEPFHGQVVVVIGYSASGKDISRDLAGVAKEVHVASRSAPAATCERLPGHHTDLNLWLHSMVDRAEEDGSVVFQDGSRVKADVIIHCTGYKYSFPFLGDDSTISVDDNRVGPLYKHVFPPRVAPQLSFIGLPLKVIPFTLFELQSSWVAGVLSGRIELPSEEEMARDVMALYADLAARGWPRRYTHDLRDDEFEYEDWLAGQCRRDKIEDWRKEMLDATLEDSAELHGSHRDMWDSGDRDHLLAQPSREFAEYFSAALRPWYMHCSQKTKNNAPCFALFAVCKDTHKGNFSLGFPEITSQISAELPIQNLIILFELGPSNERSTKILLAVVIAYTEGGERS</sequence>